<feature type="domain" description="CRISPR associated protein Cas6 C-terminal" evidence="6">
    <location>
        <begin position="149"/>
        <end position="277"/>
    </location>
</feature>
<dbReference type="CDD" id="cd21140">
    <property type="entry name" value="Cas6_I-like"/>
    <property type="match status" value="1"/>
</dbReference>
<evidence type="ECO:0000259" key="6">
    <source>
        <dbReference type="Pfam" id="PF01881"/>
    </source>
</evidence>
<dbReference type="Pfam" id="PF21350">
    <property type="entry name" value="Cas6_I-A"/>
    <property type="match status" value="1"/>
</dbReference>
<dbReference type="InterPro" id="IPR010156">
    <property type="entry name" value="CRISPR-assoc_prot_Cas6"/>
</dbReference>
<dbReference type="Gene3D" id="3.30.70.1900">
    <property type="match status" value="1"/>
</dbReference>
<evidence type="ECO:0000256" key="2">
    <source>
        <dbReference type="ARBA" id="ARBA00022884"/>
    </source>
</evidence>
<evidence type="ECO:0000313" key="7">
    <source>
        <dbReference type="EMBL" id="TDB67895.1"/>
    </source>
</evidence>
<dbReference type="PANTHER" id="PTHR36984:SF1">
    <property type="entry name" value="CRISPR-ASSOCIATED ENDORIBONUCLEASE CAS6 1"/>
    <property type="match status" value="1"/>
</dbReference>
<comment type="similarity">
    <text evidence="1">Belongs to the CRISPR-associated protein Cas6/Cse3/CasE family.</text>
</comment>
<dbReference type="InterPro" id="IPR049435">
    <property type="entry name" value="Cas_Cas6_C"/>
</dbReference>
<dbReference type="GO" id="GO:0003723">
    <property type="term" value="F:RNA binding"/>
    <property type="evidence" value="ECO:0007669"/>
    <property type="project" value="UniProtKB-KW"/>
</dbReference>
<dbReference type="AlphaFoldDB" id="A0A4V2XAK0"/>
<dbReference type="Proteomes" id="UP000295706">
    <property type="component" value="Unassembled WGS sequence"/>
</dbReference>
<dbReference type="OrthoDB" id="9797488at2"/>
<name>A0A4V2XAK0_9BACT</name>
<organism evidence="7 8">
    <name type="scientific">Arundinibacter roseus</name>
    <dbReference type="NCBI Taxonomy" id="2070510"/>
    <lineage>
        <taxon>Bacteria</taxon>
        <taxon>Pseudomonadati</taxon>
        <taxon>Bacteroidota</taxon>
        <taxon>Cytophagia</taxon>
        <taxon>Cytophagales</taxon>
        <taxon>Spirosomataceae</taxon>
        <taxon>Arundinibacter</taxon>
    </lineage>
</organism>
<protein>
    <submittedName>
        <fullName evidence="7">CRISPR-associated endoribonuclease Cas6</fullName>
    </submittedName>
</protein>
<dbReference type="Pfam" id="PF01881">
    <property type="entry name" value="Cas_Cas6_C"/>
    <property type="match status" value="1"/>
</dbReference>
<feature type="active site" description="Proton acceptor" evidence="5">
    <location>
        <position position="37"/>
    </location>
</feature>
<feature type="active site" description="Proton donor" evidence="5">
    <location>
        <position position="52"/>
    </location>
</feature>
<feature type="site" description="Transition state stabilizer" evidence="4">
    <location>
        <position position="66"/>
    </location>
</feature>
<accession>A0A4V2XAK0</accession>
<comment type="caution">
    <text evidence="7">The sequence shown here is derived from an EMBL/GenBank/DDBJ whole genome shotgun (WGS) entry which is preliminary data.</text>
</comment>
<dbReference type="PANTHER" id="PTHR36984">
    <property type="entry name" value="CRISPR-ASSOCIATED ENDORIBONUCLEASE CAS6 1"/>
    <property type="match status" value="1"/>
</dbReference>
<keyword evidence="3" id="KW-0051">Antiviral defense</keyword>
<dbReference type="PIRSF" id="PIRSF005054">
    <property type="entry name" value="PF1131"/>
    <property type="match status" value="1"/>
</dbReference>
<evidence type="ECO:0000313" key="8">
    <source>
        <dbReference type="Proteomes" id="UP000295706"/>
    </source>
</evidence>
<dbReference type="InterPro" id="IPR045747">
    <property type="entry name" value="CRISPR-assoc_prot_Cas6_N_sf"/>
</dbReference>
<evidence type="ECO:0000256" key="5">
    <source>
        <dbReference type="PIRSR" id="PIRSR005054-50"/>
    </source>
</evidence>
<proteinExistence type="inferred from homology"/>
<reference evidence="7 8" key="1">
    <citation type="submission" date="2019-02" db="EMBL/GenBank/DDBJ databases">
        <title>Arundinibacter roseus gen. nov., sp. nov., a new member of the family Cytophagaceae.</title>
        <authorList>
            <person name="Szuroczki S."/>
            <person name="Khayer B."/>
            <person name="Sproer C."/>
            <person name="Toumi M."/>
            <person name="Szabo A."/>
            <person name="Felfoldi T."/>
            <person name="Schumann P."/>
            <person name="Toth E."/>
        </authorList>
    </citation>
    <scope>NUCLEOTIDE SEQUENCE [LARGE SCALE GENOMIC DNA]</scope>
    <source>
        <strain evidence="7 8">DMA-k-7a</strain>
    </source>
</reference>
<evidence type="ECO:0000256" key="1">
    <source>
        <dbReference type="ARBA" id="ARBA00005937"/>
    </source>
</evidence>
<dbReference type="Gene3D" id="3.30.70.1890">
    <property type="match status" value="1"/>
</dbReference>
<dbReference type="EMBL" id="SMJU01000002">
    <property type="protein sequence ID" value="TDB67895.1"/>
    <property type="molecule type" value="Genomic_DNA"/>
</dbReference>
<keyword evidence="8" id="KW-1185">Reference proteome</keyword>
<dbReference type="GO" id="GO:0016788">
    <property type="term" value="F:hydrolase activity, acting on ester bonds"/>
    <property type="evidence" value="ECO:0007669"/>
    <property type="project" value="InterPro"/>
</dbReference>
<keyword evidence="2" id="KW-0694">RNA-binding</keyword>
<dbReference type="GO" id="GO:0051607">
    <property type="term" value="P:defense response to virus"/>
    <property type="evidence" value="ECO:0007669"/>
    <property type="project" value="UniProtKB-KW"/>
</dbReference>
<gene>
    <name evidence="7" type="primary">cas6</name>
    <name evidence="7" type="ORF">EZE20_02925</name>
</gene>
<sequence length="281" mass="32375">MLPTNPYSMRFKLYLRPLRDRQPLLFNYQYPLQSWLYGLLRQADEAYATFLHQTGYSPAQSTKSFKHFTFSSLHIPRMDRIRPGDTYMTIRSEICTVVLSFYVEEAAEHFIVGLFQDQRLSLYNHEHQADFVVERVETLPTDTTWMGTTTATFRTLSPMIVADKHNGLDQYLRPDDEAFAGLFALNLVDKYRSIAPNALPEMDAHLAERLVRFRLLTEPERLKVRKMKVKENKDAETKVVGYHNFQFELTAPAELLEVGYLGGFGRFSSMGNGCCEVMGSG</sequence>
<evidence type="ECO:0000256" key="3">
    <source>
        <dbReference type="ARBA" id="ARBA00023118"/>
    </source>
</evidence>
<evidence type="ECO:0000256" key="4">
    <source>
        <dbReference type="PIRSR" id="PIRSR005054-1"/>
    </source>
</evidence>
<dbReference type="NCBIfam" id="TIGR01877">
    <property type="entry name" value="cas_cas6"/>
    <property type="match status" value="1"/>
</dbReference>